<dbReference type="PANTHER" id="PTHR43377:SF1">
    <property type="entry name" value="BILIVERDIN REDUCTASE A"/>
    <property type="match status" value="1"/>
</dbReference>
<dbReference type="PANTHER" id="PTHR43377">
    <property type="entry name" value="BILIVERDIN REDUCTASE A"/>
    <property type="match status" value="1"/>
</dbReference>
<dbReference type="SUPFAM" id="SSF51735">
    <property type="entry name" value="NAD(P)-binding Rossmann-fold domains"/>
    <property type="match status" value="1"/>
</dbReference>
<keyword evidence="3" id="KW-1185">Reference proteome</keyword>
<dbReference type="InterPro" id="IPR036291">
    <property type="entry name" value="NAD(P)-bd_dom_sf"/>
</dbReference>
<dbReference type="GO" id="GO:0000166">
    <property type="term" value="F:nucleotide binding"/>
    <property type="evidence" value="ECO:0007669"/>
    <property type="project" value="InterPro"/>
</dbReference>
<evidence type="ECO:0000259" key="1">
    <source>
        <dbReference type="Pfam" id="PF01408"/>
    </source>
</evidence>
<dbReference type="OrthoDB" id="446809at2759"/>
<evidence type="ECO:0000313" key="3">
    <source>
        <dbReference type="Proteomes" id="UP000649617"/>
    </source>
</evidence>
<dbReference type="Gene3D" id="3.30.360.10">
    <property type="entry name" value="Dihydrodipicolinate Reductase, domain 2"/>
    <property type="match status" value="1"/>
</dbReference>
<dbReference type="InterPro" id="IPR000683">
    <property type="entry name" value="Gfo/Idh/MocA-like_OxRdtase_N"/>
</dbReference>
<proteinExistence type="predicted"/>
<dbReference type="Proteomes" id="UP000649617">
    <property type="component" value="Unassembled WGS sequence"/>
</dbReference>
<organism evidence="2 3">
    <name type="scientific">Symbiodinium pilosum</name>
    <name type="common">Dinoflagellate</name>
    <dbReference type="NCBI Taxonomy" id="2952"/>
    <lineage>
        <taxon>Eukaryota</taxon>
        <taxon>Sar</taxon>
        <taxon>Alveolata</taxon>
        <taxon>Dinophyceae</taxon>
        <taxon>Suessiales</taxon>
        <taxon>Symbiodiniaceae</taxon>
        <taxon>Symbiodinium</taxon>
    </lineage>
</organism>
<comment type="caution">
    <text evidence="2">The sequence shown here is derived from an EMBL/GenBank/DDBJ whole genome shotgun (WGS) entry which is preliminary data.</text>
</comment>
<dbReference type="EMBL" id="CAJNIZ010036668">
    <property type="protein sequence ID" value="CAE7566808.1"/>
    <property type="molecule type" value="Genomic_DNA"/>
</dbReference>
<dbReference type="AlphaFoldDB" id="A0A812UDP9"/>
<dbReference type="Pfam" id="PF01408">
    <property type="entry name" value="GFO_IDH_MocA"/>
    <property type="match status" value="1"/>
</dbReference>
<gene>
    <name evidence="2" type="primary">gfo</name>
    <name evidence="2" type="ORF">SPIL2461_LOCUS15224</name>
</gene>
<feature type="domain" description="Gfo/Idh/MocA-like oxidoreductase N-terminal" evidence="1">
    <location>
        <begin position="4"/>
        <end position="87"/>
    </location>
</feature>
<dbReference type="SUPFAM" id="SSF55347">
    <property type="entry name" value="Glyceraldehyde-3-phosphate dehydrogenase-like, C-terminal domain"/>
    <property type="match status" value="1"/>
</dbReference>
<name>A0A812UDP9_SYMPI</name>
<protein>
    <submittedName>
        <fullName evidence="2">Gfo protein</fullName>
    </submittedName>
</protein>
<dbReference type="Gene3D" id="3.40.50.720">
    <property type="entry name" value="NAD(P)-binding Rossmann-like Domain"/>
    <property type="match status" value="1"/>
</dbReference>
<dbReference type="InterPro" id="IPR051450">
    <property type="entry name" value="Gfo/Idh/MocA_Oxidoreductases"/>
</dbReference>
<sequence>MQTVEELKSTYGVPIFKTFDEFLQSPAAAHTDGVVVATSHSAHAEIGLKALGAGFHVFMEKPMTTDPAEASSLAKAAADQDKVFLVNNTANFRDSAEQVREVVKGKLGTIKFAQGFMACPLLWLFENPENGGWVRPSGTMEGNGFGWGQMSHALAWLFYVTELDPKTVYCSMVLSEKTGADIFDTAIIQCSCGAILNVQGTASLPFQSYSSSTKKIDMKIFGSEGVVTYSGEDMHPSSGGLRVQLHDGSEHYIPGFYFENYDSEGDGPESLQSFIKGCMNQPFTNAADVLLGKKAGEPSELWSCRWLLTVILNPELWEAASEVCTCMICFQSIMMDIDGHRGKGSWPINTSQLGSFDFFFGRCLCLHSSEVVSPLGWHLHNRADGRRRYSDGRASLSNT</sequence>
<reference evidence="2" key="1">
    <citation type="submission" date="2021-02" db="EMBL/GenBank/DDBJ databases">
        <authorList>
            <person name="Dougan E. K."/>
            <person name="Rhodes N."/>
            <person name="Thang M."/>
            <person name="Chan C."/>
        </authorList>
    </citation>
    <scope>NUCLEOTIDE SEQUENCE</scope>
</reference>
<accession>A0A812UDP9</accession>
<evidence type="ECO:0000313" key="2">
    <source>
        <dbReference type="EMBL" id="CAE7566808.1"/>
    </source>
</evidence>